<organism evidence="13 14">
    <name type="scientific">Polyplax serrata</name>
    <name type="common">Common mouse louse</name>
    <dbReference type="NCBI Taxonomy" id="468196"/>
    <lineage>
        <taxon>Eukaryota</taxon>
        <taxon>Metazoa</taxon>
        <taxon>Ecdysozoa</taxon>
        <taxon>Arthropoda</taxon>
        <taxon>Hexapoda</taxon>
        <taxon>Insecta</taxon>
        <taxon>Pterygota</taxon>
        <taxon>Neoptera</taxon>
        <taxon>Paraneoptera</taxon>
        <taxon>Psocodea</taxon>
        <taxon>Troctomorpha</taxon>
        <taxon>Phthiraptera</taxon>
        <taxon>Anoplura</taxon>
        <taxon>Polyplacidae</taxon>
        <taxon>Polyplax</taxon>
    </lineage>
</organism>
<comment type="catalytic activity">
    <reaction evidence="1">
        <text>Hydrolysis of terminal, non-reducing beta-D-mannose residues in beta-D-mannosides.</text>
        <dbReference type="EC" id="3.2.1.25"/>
    </reaction>
</comment>
<evidence type="ECO:0000256" key="4">
    <source>
        <dbReference type="ARBA" id="ARBA00012754"/>
    </source>
</evidence>
<dbReference type="InterPro" id="IPR050887">
    <property type="entry name" value="Beta-mannosidase_GH2"/>
</dbReference>
<feature type="domain" description="Beta-mannosidase Ig-fold" evidence="10">
    <location>
        <begin position="814"/>
        <end position="889"/>
    </location>
</feature>
<evidence type="ECO:0000256" key="7">
    <source>
        <dbReference type="ARBA" id="ARBA00023295"/>
    </source>
</evidence>
<dbReference type="SUPFAM" id="SSF49785">
    <property type="entry name" value="Galactose-binding domain-like"/>
    <property type="match status" value="1"/>
</dbReference>
<dbReference type="InterPro" id="IPR036156">
    <property type="entry name" value="Beta-gal/glucu_dom_sf"/>
</dbReference>
<evidence type="ECO:0000313" key="13">
    <source>
        <dbReference type="EMBL" id="KAK6635004.1"/>
    </source>
</evidence>
<dbReference type="Pfam" id="PF17786">
    <property type="entry name" value="Mannosidase_ig"/>
    <property type="match status" value="1"/>
</dbReference>
<sequence length="903" mass="103372">MKKLFVLTVCLAIFVSGEIRNSLNSNEFPGTWTVWNGNKSIEVEAKVPGGIYTDLQNAGLLTQGDIFYRFNDINYRWVSKENWTYQTKFSMPSETLSKAVVNLVFHGLDTVADIFLNGKHLTSVSNMFIRYVLPVKGLVNDKENILEIRFKSPIHEAQRLATIQHQSYTVPPECTPQSYNGECHVNFLRKMQASFSWDWGPAFPSVGIWKPIEIEAFDLGVIRDVVVSPIKFNETSWMVDTVCHIEYSQVNHLPHVVTGRLSLNNKDISISTTFSEGKIRDESTRNGYMYQAQFFLNNEQVHLWWPNGLGDATLYDLTIKMETTDGLELSQKSVKIGLRVIELVQDEIKPDKPGLSFYFKVNGVPIFAKGSNWIPTHILPEKGYDEFEIMHALHSAKEANMNMLRVWGGGVYESDTFYSIADELGILIWQDMMFACSMYPATDDFLDNVKTEVKQQVRRLQHHPSIAIWAGNNENEAALRGNWYGTARNFSVYKEDYIKLYVDTIQSVVLLNDISREYVTSSPSNGIETANEGYLAQDPYSPLYGDVHYYNYILDGWNDYVYPDTRFASEYGFQSMPSFHAMSSVTLREDRNLQSEFTKKRQHLPGGNDYLRDLIGYQLKLPEDDGSDEFYKIFIYYSQIIQAMSTKTETEKYRRDRNKLTDDNKGQTMGAMYWQLNDVWPAPSWSSIEFGGRWKMLQYFAKKFFSAVLVSPERTPDGLLNVFLISDLLQDVKSVRLNVGLYSWDNFTPKKVYTSVVRLKASSAEIHATKRLQDILEDANCTKFTCFLYLTAKGKNVYSDNFLFPSKLHEVTNLRKANLTVNVKPTNNPSKIIVEVTTDQVAPFVWLETEEVGEFSDNGFLQLQPKVEVTFGTKDITPVDIEKIKSTLTQQVFDNSDGLGLNE</sequence>
<protein>
    <recommendedName>
        <fullName evidence="4">beta-mannosidase</fullName>
        <ecNumber evidence="4">3.2.1.25</ecNumber>
    </recommendedName>
    <alternativeName>
        <fullName evidence="8">Mannanase</fullName>
    </alternativeName>
</protein>
<dbReference type="EC" id="3.2.1.25" evidence="4"/>
<dbReference type="InterPro" id="IPR054593">
    <property type="entry name" value="Beta-mannosidase-like_N2"/>
</dbReference>
<evidence type="ECO:0000256" key="3">
    <source>
        <dbReference type="ARBA" id="ARBA00007401"/>
    </source>
</evidence>
<comment type="caution">
    <text evidence="13">The sequence shown here is derived from an EMBL/GenBank/DDBJ whole genome shotgun (WGS) entry which is preliminary data.</text>
</comment>
<evidence type="ECO:0000259" key="10">
    <source>
        <dbReference type="Pfam" id="PF17753"/>
    </source>
</evidence>
<evidence type="ECO:0000259" key="11">
    <source>
        <dbReference type="Pfam" id="PF17786"/>
    </source>
</evidence>
<dbReference type="Gene3D" id="3.20.20.80">
    <property type="entry name" value="Glycosidases"/>
    <property type="match status" value="1"/>
</dbReference>
<evidence type="ECO:0000256" key="1">
    <source>
        <dbReference type="ARBA" id="ARBA00000829"/>
    </source>
</evidence>
<dbReference type="InterPro" id="IPR017853">
    <property type="entry name" value="GH"/>
</dbReference>
<proteinExistence type="inferred from homology"/>
<dbReference type="SUPFAM" id="SSF51445">
    <property type="entry name" value="(Trans)glycosidases"/>
    <property type="match status" value="1"/>
</dbReference>
<dbReference type="PANTHER" id="PTHR43730">
    <property type="entry name" value="BETA-MANNOSIDASE"/>
    <property type="match status" value="1"/>
</dbReference>
<keyword evidence="14" id="KW-1185">Reference proteome</keyword>
<accession>A0ABR1B504</accession>
<dbReference type="Pfam" id="PF22666">
    <property type="entry name" value="Glyco_hydro_2_N2"/>
    <property type="match status" value="1"/>
</dbReference>
<dbReference type="InterPro" id="IPR041625">
    <property type="entry name" value="Beta-mannosidase_Ig"/>
</dbReference>
<comment type="similarity">
    <text evidence="3">Belongs to the glycosyl hydrolase 2 family.</text>
</comment>
<evidence type="ECO:0000256" key="9">
    <source>
        <dbReference type="SAM" id="SignalP"/>
    </source>
</evidence>
<feature type="domain" description="Beta-mannosidase-like galactose-binding" evidence="12">
    <location>
        <begin position="32"/>
        <end position="210"/>
    </location>
</feature>
<dbReference type="EMBL" id="JAWJWF010000003">
    <property type="protein sequence ID" value="KAK6635004.1"/>
    <property type="molecule type" value="Genomic_DNA"/>
</dbReference>
<keyword evidence="5" id="KW-0378">Hydrolase</keyword>
<evidence type="ECO:0000313" key="14">
    <source>
        <dbReference type="Proteomes" id="UP001359485"/>
    </source>
</evidence>
<keyword evidence="7" id="KW-0326">Glycosidase</keyword>
<dbReference type="Gene3D" id="2.60.40.10">
    <property type="entry name" value="Immunoglobulins"/>
    <property type="match status" value="3"/>
</dbReference>
<dbReference type="SUPFAM" id="SSF49303">
    <property type="entry name" value="beta-Galactosidase/glucuronidase domain"/>
    <property type="match status" value="3"/>
</dbReference>
<feature type="domain" description="Mannosidase Ig/CBM-like" evidence="11">
    <location>
        <begin position="720"/>
        <end position="808"/>
    </location>
</feature>
<keyword evidence="6" id="KW-0325">Glycoprotein</keyword>
<dbReference type="InterPro" id="IPR041447">
    <property type="entry name" value="Mannosidase_ig"/>
</dbReference>
<evidence type="ECO:0000256" key="5">
    <source>
        <dbReference type="ARBA" id="ARBA00022801"/>
    </source>
</evidence>
<dbReference type="InterPro" id="IPR008979">
    <property type="entry name" value="Galactose-bd-like_sf"/>
</dbReference>
<feature type="signal peptide" evidence="9">
    <location>
        <begin position="1"/>
        <end position="17"/>
    </location>
</feature>
<keyword evidence="9" id="KW-0732">Signal</keyword>
<evidence type="ECO:0000256" key="6">
    <source>
        <dbReference type="ARBA" id="ARBA00023180"/>
    </source>
</evidence>
<feature type="chain" id="PRO_5046228098" description="beta-mannosidase" evidence="9">
    <location>
        <begin position="18"/>
        <end position="903"/>
    </location>
</feature>
<dbReference type="PANTHER" id="PTHR43730:SF1">
    <property type="entry name" value="BETA-MANNOSIDASE"/>
    <property type="match status" value="1"/>
</dbReference>
<dbReference type="Proteomes" id="UP001359485">
    <property type="component" value="Unassembled WGS sequence"/>
</dbReference>
<evidence type="ECO:0000256" key="2">
    <source>
        <dbReference type="ARBA" id="ARBA00004740"/>
    </source>
</evidence>
<evidence type="ECO:0000256" key="8">
    <source>
        <dbReference type="ARBA" id="ARBA00033445"/>
    </source>
</evidence>
<reference evidence="13 14" key="1">
    <citation type="submission" date="2023-09" db="EMBL/GenBank/DDBJ databases">
        <title>Genomes of two closely related lineages of the louse Polyplax serrata with different host specificities.</title>
        <authorList>
            <person name="Martinu J."/>
            <person name="Tarabai H."/>
            <person name="Stefka J."/>
            <person name="Hypsa V."/>
        </authorList>
    </citation>
    <scope>NUCLEOTIDE SEQUENCE [LARGE SCALE GENOMIC DNA]</scope>
    <source>
        <strain evidence="13">98ZLc_SE</strain>
    </source>
</reference>
<comment type="pathway">
    <text evidence="2">Glycan metabolism; N-glycan degradation.</text>
</comment>
<dbReference type="Pfam" id="PF17753">
    <property type="entry name" value="Ig_mannosidase"/>
    <property type="match status" value="1"/>
</dbReference>
<gene>
    <name evidence="13" type="ORF">RUM44_000253</name>
</gene>
<evidence type="ECO:0000259" key="12">
    <source>
        <dbReference type="Pfam" id="PF22666"/>
    </source>
</evidence>
<dbReference type="Gene3D" id="2.60.120.260">
    <property type="entry name" value="Galactose-binding domain-like"/>
    <property type="match status" value="1"/>
</dbReference>
<dbReference type="InterPro" id="IPR013783">
    <property type="entry name" value="Ig-like_fold"/>
</dbReference>
<name>A0ABR1B504_POLSC</name>